<keyword evidence="3" id="KW-1185">Reference proteome</keyword>
<gene>
    <name evidence="2" type="ORF">PHYSODRAFT_293384</name>
</gene>
<feature type="compositionally biased region" description="Basic residues" evidence="1">
    <location>
        <begin position="178"/>
        <end position="188"/>
    </location>
</feature>
<dbReference type="KEGG" id="psoj:PHYSODRAFT_293384"/>
<evidence type="ECO:0000313" key="3">
    <source>
        <dbReference type="Proteomes" id="UP000002640"/>
    </source>
</evidence>
<evidence type="ECO:0000313" key="2">
    <source>
        <dbReference type="EMBL" id="EGZ27549.1"/>
    </source>
</evidence>
<dbReference type="RefSeq" id="XP_009514824.1">
    <property type="nucleotide sequence ID" value="XM_009516529.1"/>
</dbReference>
<dbReference type="Proteomes" id="UP000002640">
    <property type="component" value="Unassembled WGS sequence"/>
</dbReference>
<dbReference type="EMBL" id="JH159151">
    <property type="protein sequence ID" value="EGZ27549.1"/>
    <property type="molecule type" value="Genomic_DNA"/>
</dbReference>
<dbReference type="Pfam" id="PF14223">
    <property type="entry name" value="Retrotran_gag_2"/>
    <property type="match status" value="1"/>
</dbReference>
<dbReference type="AlphaFoldDB" id="G4YM19"/>
<dbReference type="InParanoid" id="G4YM19"/>
<reference evidence="2 3" key="1">
    <citation type="journal article" date="2006" name="Science">
        <title>Phytophthora genome sequences uncover evolutionary origins and mechanisms of pathogenesis.</title>
        <authorList>
            <person name="Tyler B.M."/>
            <person name="Tripathy S."/>
            <person name="Zhang X."/>
            <person name="Dehal P."/>
            <person name="Jiang R.H."/>
            <person name="Aerts A."/>
            <person name="Arredondo F.D."/>
            <person name="Baxter L."/>
            <person name="Bensasson D."/>
            <person name="Beynon J.L."/>
            <person name="Chapman J."/>
            <person name="Damasceno C.M."/>
            <person name="Dorrance A.E."/>
            <person name="Dou D."/>
            <person name="Dickerman A.W."/>
            <person name="Dubchak I.L."/>
            <person name="Garbelotto M."/>
            <person name="Gijzen M."/>
            <person name="Gordon S.G."/>
            <person name="Govers F."/>
            <person name="Grunwald N.J."/>
            <person name="Huang W."/>
            <person name="Ivors K.L."/>
            <person name="Jones R.W."/>
            <person name="Kamoun S."/>
            <person name="Krampis K."/>
            <person name="Lamour K.H."/>
            <person name="Lee M.K."/>
            <person name="McDonald W.H."/>
            <person name="Medina M."/>
            <person name="Meijer H.J."/>
            <person name="Nordberg E.K."/>
            <person name="Maclean D.J."/>
            <person name="Ospina-Giraldo M.D."/>
            <person name="Morris P.F."/>
            <person name="Phuntumart V."/>
            <person name="Putnam N.H."/>
            <person name="Rash S."/>
            <person name="Rose J.K."/>
            <person name="Sakihama Y."/>
            <person name="Salamov A.A."/>
            <person name="Savidor A."/>
            <person name="Scheuring C.F."/>
            <person name="Smith B.M."/>
            <person name="Sobral B.W."/>
            <person name="Terry A."/>
            <person name="Torto-Alalibo T.A."/>
            <person name="Win J."/>
            <person name="Xu Z."/>
            <person name="Zhang H."/>
            <person name="Grigoriev I.V."/>
            <person name="Rokhsar D.S."/>
            <person name="Boore J.L."/>
        </authorList>
    </citation>
    <scope>NUCLEOTIDE SEQUENCE [LARGE SCALE GENOMIC DNA]</scope>
    <source>
        <strain evidence="2 3">P6497</strain>
    </source>
</reference>
<evidence type="ECO:0000256" key="1">
    <source>
        <dbReference type="SAM" id="MobiDB-lite"/>
    </source>
</evidence>
<feature type="region of interest" description="Disordered" evidence="1">
    <location>
        <begin position="142"/>
        <end position="196"/>
    </location>
</feature>
<sequence length="196" mass="21518">MELAFEEQGVMNYASGKETLTPGVNDKENNAGQVKVKQLIMASLSMALGQRVMMKRTGTDMWKYLVYTYEGKTNAATRVNQEIILFNWLQTMKCKLGDNVAQHVDKAFMMKDQLAALNADVRDPIADPVAADQRAVRQIARHGGERGGRGGHSGEGQGPDPADAQLQRARQDVASVRGRQKAARHVGTRCRFGASD</sequence>
<name>G4YM19_PHYSP</name>
<organism evidence="2 3">
    <name type="scientific">Phytophthora sojae (strain P6497)</name>
    <name type="common">Soybean stem and root rot agent</name>
    <name type="synonym">Phytophthora megasperma f. sp. glycines</name>
    <dbReference type="NCBI Taxonomy" id="1094619"/>
    <lineage>
        <taxon>Eukaryota</taxon>
        <taxon>Sar</taxon>
        <taxon>Stramenopiles</taxon>
        <taxon>Oomycota</taxon>
        <taxon>Peronosporomycetes</taxon>
        <taxon>Peronosporales</taxon>
        <taxon>Peronosporaceae</taxon>
        <taxon>Phytophthora</taxon>
    </lineage>
</organism>
<dbReference type="GeneID" id="20640976"/>
<proteinExistence type="predicted"/>
<accession>G4YM19</accession>
<protein>
    <submittedName>
        <fullName evidence="2">Uncharacterized protein</fullName>
    </submittedName>
</protein>